<feature type="transmembrane region" description="Helical" evidence="2">
    <location>
        <begin position="359"/>
        <end position="376"/>
    </location>
</feature>
<feature type="compositionally biased region" description="Basic and acidic residues" evidence="1">
    <location>
        <begin position="456"/>
        <end position="466"/>
    </location>
</feature>
<proteinExistence type="predicted"/>
<name>A0A078B617_STYLE</name>
<dbReference type="InParanoid" id="A0A078B617"/>
<evidence type="ECO:0000256" key="1">
    <source>
        <dbReference type="SAM" id="MobiDB-lite"/>
    </source>
</evidence>
<feature type="transmembrane region" description="Helical" evidence="2">
    <location>
        <begin position="248"/>
        <end position="265"/>
    </location>
</feature>
<evidence type="ECO:0000259" key="3">
    <source>
        <dbReference type="Pfam" id="PF00892"/>
    </source>
</evidence>
<dbReference type="InterPro" id="IPR037185">
    <property type="entry name" value="EmrE-like"/>
</dbReference>
<feature type="transmembrane region" description="Helical" evidence="2">
    <location>
        <begin position="327"/>
        <end position="347"/>
    </location>
</feature>
<feature type="transmembrane region" description="Helical" evidence="2">
    <location>
        <begin position="223"/>
        <end position="241"/>
    </location>
</feature>
<evidence type="ECO:0000313" key="4">
    <source>
        <dbReference type="EMBL" id="CDW89955.1"/>
    </source>
</evidence>
<dbReference type="InterPro" id="IPR000620">
    <property type="entry name" value="EamA_dom"/>
</dbReference>
<dbReference type="Pfam" id="PF00892">
    <property type="entry name" value="EamA"/>
    <property type="match status" value="1"/>
</dbReference>
<dbReference type="AlphaFoldDB" id="A0A078B617"/>
<feature type="transmembrane region" description="Helical" evidence="2">
    <location>
        <begin position="411"/>
        <end position="436"/>
    </location>
</feature>
<reference evidence="4 5" key="1">
    <citation type="submission" date="2014-06" db="EMBL/GenBank/DDBJ databases">
        <authorList>
            <person name="Swart Estienne"/>
        </authorList>
    </citation>
    <scope>NUCLEOTIDE SEQUENCE [LARGE SCALE GENOMIC DNA]</scope>
    <source>
        <strain evidence="4 5">130c</strain>
    </source>
</reference>
<sequence length="489" mass="56464">MSLKDSEGDQYRSVRSPTTLKFDIETNQYLKTLDEEQQNKLLHEKIHQLHQEQMREIQYLTLQEQVQKTLNASKYDQDQRHLLDQITEKEHESEGEVEQSSQLIKINQNSHTLEFEMRRPLQFDQMFGVFIGMNCLGITQTIVKQIQSETNLNFSHVSLLQGIVLLALGAYREKQWLNTFGSNQEEDNLKITSHLYFICSSSLALGLVLMNMIIYILPLSFSAVLIFSFPLFQAVWGLIISKKRINQLEIFCIFLFLAGITTLMRPDLILPNELLQSQQQSEHFTNQYLRSNGLLIFGTALGLTSSCLLGLYLHCSQSLRSNEIRLTELYAGCICVVISFLMFPLFGAKLNFESVAKNIIILSLLVVFSVYTFKNIQIKQNLSLDRKTRVLSTIPILLVCIWDSFQFHTKISQIDIVAIILIQLFNVISSGCSYLINMKDERDDYEDYIKSLERLHESPRKSRTPGEEQDEKGYLYVNSEDENMKESTL</sequence>
<keyword evidence="5" id="KW-1185">Reference proteome</keyword>
<keyword evidence="2" id="KW-0812">Transmembrane</keyword>
<organism evidence="4 5">
    <name type="scientific">Stylonychia lemnae</name>
    <name type="common">Ciliate</name>
    <dbReference type="NCBI Taxonomy" id="5949"/>
    <lineage>
        <taxon>Eukaryota</taxon>
        <taxon>Sar</taxon>
        <taxon>Alveolata</taxon>
        <taxon>Ciliophora</taxon>
        <taxon>Intramacronucleata</taxon>
        <taxon>Spirotrichea</taxon>
        <taxon>Stichotrichia</taxon>
        <taxon>Sporadotrichida</taxon>
        <taxon>Oxytrichidae</taxon>
        <taxon>Stylonychinae</taxon>
        <taxon>Stylonychia</taxon>
    </lineage>
</organism>
<dbReference type="EMBL" id="CCKQ01018019">
    <property type="protein sequence ID" value="CDW89955.1"/>
    <property type="molecule type" value="Genomic_DNA"/>
</dbReference>
<feature type="transmembrane region" description="Helical" evidence="2">
    <location>
        <begin position="388"/>
        <end position="405"/>
    </location>
</feature>
<feature type="transmembrane region" description="Helical" evidence="2">
    <location>
        <begin position="195"/>
        <end position="217"/>
    </location>
</feature>
<accession>A0A078B617</accession>
<evidence type="ECO:0000256" key="2">
    <source>
        <dbReference type="SAM" id="Phobius"/>
    </source>
</evidence>
<feature type="transmembrane region" description="Helical" evidence="2">
    <location>
        <begin position="294"/>
        <end position="315"/>
    </location>
</feature>
<dbReference type="PANTHER" id="PTHR22911:SF137">
    <property type="entry name" value="SOLUTE CARRIER FAMILY 35 MEMBER G2-RELATED"/>
    <property type="match status" value="1"/>
</dbReference>
<dbReference type="SUPFAM" id="SSF103481">
    <property type="entry name" value="Multidrug resistance efflux transporter EmrE"/>
    <property type="match status" value="1"/>
</dbReference>
<gene>
    <name evidence="4" type="primary">Contig15986.g17034</name>
    <name evidence="4" type="ORF">STYLEM_19095</name>
</gene>
<dbReference type="Proteomes" id="UP000039865">
    <property type="component" value="Unassembled WGS sequence"/>
</dbReference>
<dbReference type="PANTHER" id="PTHR22911">
    <property type="entry name" value="ACYL-MALONYL CONDENSING ENZYME-RELATED"/>
    <property type="match status" value="1"/>
</dbReference>
<evidence type="ECO:0000313" key="5">
    <source>
        <dbReference type="Proteomes" id="UP000039865"/>
    </source>
</evidence>
<feature type="region of interest" description="Disordered" evidence="1">
    <location>
        <begin position="456"/>
        <end position="489"/>
    </location>
</feature>
<feature type="domain" description="EamA" evidence="3">
    <location>
        <begin position="127"/>
        <end position="263"/>
    </location>
</feature>
<keyword evidence="2" id="KW-0472">Membrane</keyword>
<keyword evidence="2" id="KW-1133">Transmembrane helix</keyword>
<dbReference type="GO" id="GO:0016020">
    <property type="term" value="C:membrane"/>
    <property type="evidence" value="ECO:0007669"/>
    <property type="project" value="InterPro"/>
</dbReference>
<protein>
    <recommendedName>
        <fullName evidence="3">EamA domain-containing protein</fullName>
    </recommendedName>
</protein>